<evidence type="ECO:0000256" key="2">
    <source>
        <dbReference type="ARBA" id="ARBA00022617"/>
    </source>
</evidence>
<feature type="chain" id="PRO_5012960013" description="Cytochrome c domain-containing protein" evidence="7">
    <location>
        <begin position="22"/>
        <end position="222"/>
    </location>
</feature>
<dbReference type="AlphaFoldDB" id="A0A1Y1QBV2"/>
<evidence type="ECO:0000256" key="5">
    <source>
        <dbReference type="ARBA" id="ARBA00023004"/>
    </source>
</evidence>
<keyword evidence="4" id="KW-0249">Electron transport</keyword>
<feature type="domain" description="Cytochrome c" evidence="8">
    <location>
        <begin position="18"/>
        <end position="117"/>
    </location>
</feature>
<reference evidence="9 10" key="1">
    <citation type="submission" date="2017-01" db="EMBL/GenBank/DDBJ databases">
        <title>Novel large sulfur bacteria in the metagenomes of groundwater-fed chemosynthetic microbial mats in the Lake Huron basin.</title>
        <authorList>
            <person name="Sharrar A.M."/>
            <person name="Flood B.E."/>
            <person name="Bailey J.V."/>
            <person name="Jones D.S."/>
            <person name="Biddanda B."/>
            <person name="Ruberg S.A."/>
            <person name="Marcus D.N."/>
            <person name="Dick G.J."/>
        </authorList>
    </citation>
    <scope>NUCLEOTIDE SEQUENCE [LARGE SCALE GENOMIC DNA]</scope>
    <source>
        <strain evidence="9">A8</strain>
    </source>
</reference>
<protein>
    <recommendedName>
        <fullName evidence="8">Cytochrome c domain-containing protein</fullName>
    </recommendedName>
</protein>
<accession>A0A1Y1QBV2</accession>
<dbReference type="GO" id="GO:0009055">
    <property type="term" value="F:electron transfer activity"/>
    <property type="evidence" value="ECO:0007669"/>
    <property type="project" value="InterPro"/>
</dbReference>
<evidence type="ECO:0000256" key="6">
    <source>
        <dbReference type="PROSITE-ProRule" id="PRU00433"/>
    </source>
</evidence>
<dbReference type="PANTHER" id="PTHR37823:SF1">
    <property type="entry name" value="CYTOCHROME C-553-LIKE"/>
    <property type="match status" value="1"/>
</dbReference>
<dbReference type="InterPro" id="IPR051811">
    <property type="entry name" value="Cytochrome_c550/c551-like"/>
</dbReference>
<name>A0A1Y1QBV2_9GAMM</name>
<evidence type="ECO:0000256" key="7">
    <source>
        <dbReference type="SAM" id="SignalP"/>
    </source>
</evidence>
<dbReference type="Proteomes" id="UP000192491">
    <property type="component" value="Unassembled WGS sequence"/>
</dbReference>
<feature type="signal peptide" evidence="7">
    <location>
        <begin position="1"/>
        <end position="21"/>
    </location>
</feature>
<keyword evidence="3 6" id="KW-0479">Metal-binding</keyword>
<sequence>MKKLTIMALAILMGVSGAVQADGKMLEAATKHGCFICHSVQAKTGPAIPLAPAYADIAERFKDQKDAASYLSQRILQGTVNTKQDWEGKVNMRFMPPNVNVSSEEATQLAEWILSIKKDAISEEVITHEGMLTLAAQNGCIACHGVSQQTDSHYIPLAPAFHAVAERYKGNADAKKTLVESIISGTVDKEKKWPDVNMRFMPPNPSLSPQDAETLVDWILSQ</sequence>
<evidence type="ECO:0000256" key="4">
    <source>
        <dbReference type="ARBA" id="ARBA00022982"/>
    </source>
</evidence>
<dbReference type="Pfam" id="PF00034">
    <property type="entry name" value="Cytochrom_C"/>
    <property type="match status" value="2"/>
</dbReference>
<organism evidence="9 10">
    <name type="scientific">Thiothrix lacustris</name>
    <dbReference type="NCBI Taxonomy" id="525917"/>
    <lineage>
        <taxon>Bacteria</taxon>
        <taxon>Pseudomonadati</taxon>
        <taxon>Pseudomonadota</taxon>
        <taxon>Gammaproteobacteria</taxon>
        <taxon>Thiotrichales</taxon>
        <taxon>Thiotrichaceae</taxon>
        <taxon>Thiothrix</taxon>
    </lineage>
</organism>
<keyword evidence="7" id="KW-0732">Signal</keyword>
<evidence type="ECO:0000313" key="9">
    <source>
        <dbReference type="EMBL" id="OQX02223.1"/>
    </source>
</evidence>
<dbReference type="PROSITE" id="PS51007">
    <property type="entry name" value="CYTC"/>
    <property type="match status" value="2"/>
</dbReference>
<evidence type="ECO:0000256" key="3">
    <source>
        <dbReference type="ARBA" id="ARBA00022723"/>
    </source>
</evidence>
<dbReference type="PANTHER" id="PTHR37823">
    <property type="entry name" value="CYTOCHROME C-553-LIKE"/>
    <property type="match status" value="1"/>
</dbReference>
<feature type="domain" description="Cytochrome c" evidence="8">
    <location>
        <begin position="125"/>
        <end position="222"/>
    </location>
</feature>
<dbReference type="Gene3D" id="1.10.760.10">
    <property type="entry name" value="Cytochrome c-like domain"/>
    <property type="match status" value="2"/>
</dbReference>
<dbReference type="InterPro" id="IPR009056">
    <property type="entry name" value="Cyt_c-like_dom"/>
</dbReference>
<dbReference type="GO" id="GO:0020037">
    <property type="term" value="F:heme binding"/>
    <property type="evidence" value="ECO:0007669"/>
    <property type="project" value="InterPro"/>
</dbReference>
<dbReference type="SUPFAM" id="SSF46626">
    <property type="entry name" value="Cytochrome c"/>
    <property type="match status" value="2"/>
</dbReference>
<proteinExistence type="predicted"/>
<keyword evidence="5 6" id="KW-0408">Iron</keyword>
<keyword evidence="2 6" id="KW-0349">Heme</keyword>
<dbReference type="EMBL" id="MTEJ01000508">
    <property type="protein sequence ID" value="OQX02223.1"/>
    <property type="molecule type" value="Genomic_DNA"/>
</dbReference>
<gene>
    <name evidence="9" type="ORF">BWK73_43470</name>
</gene>
<dbReference type="InterPro" id="IPR036909">
    <property type="entry name" value="Cyt_c-like_dom_sf"/>
</dbReference>
<evidence type="ECO:0000313" key="10">
    <source>
        <dbReference type="Proteomes" id="UP000192491"/>
    </source>
</evidence>
<dbReference type="GO" id="GO:0046872">
    <property type="term" value="F:metal ion binding"/>
    <property type="evidence" value="ECO:0007669"/>
    <property type="project" value="UniProtKB-KW"/>
</dbReference>
<evidence type="ECO:0000259" key="8">
    <source>
        <dbReference type="PROSITE" id="PS51007"/>
    </source>
</evidence>
<comment type="caution">
    <text evidence="9">The sequence shown here is derived from an EMBL/GenBank/DDBJ whole genome shotgun (WGS) entry which is preliminary data.</text>
</comment>
<evidence type="ECO:0000256" key="1">
    <source>
        <dbReference type="ARBA" id="ARBA00022448"/>
    </source>
</evidence>
<keyword evidence="1" id="KW-0813">Transport</keyword>